<organism evidence="2 3">
    <name type="scientific">Prorocentrum cordatum</name>
    <dbReference type="NCBI Taxonomy" id="2364126"/>
    <lineage>
        <taxon>Eukaryota</taxon>
        <taxon>Sar</taxon>
        <taxon>Alveolata</taxon>
        <taxon>Dinophyceae</taxon>
        <taxon>Prorocentrales</taxon>
        <taxon>Prorocentraceae</taxon>
        <taxon>Prorocentrum</taxon>
    </lineage>
</organism>
<accession>A0ABN9P9R4</accession>
<feature type="region of interest" description="Disordered" evidence="1">
    <location>
        <begin position="153"/>
        <end position="177"/>
    </location>
</feature>
<comment type="caution">
    <text evidence="2">The sequence shown here is derived from an EMBL/GenBank/DDBJ whole genome shotgun (WGS) entry which is preliminary data.</text>
</comment>
<reference evidence="2" key="1">
    <citation type="submission" date="2023-10" db="EMBL/GenBank/DDBJ databases">
        <authorList>
            <person name="Chen Y."/>
            <person name="Shah S."/>
            <person name="Dougan E. K."/>
            <person name="Thang M."/>
            <person name="Chan C."/>
        </authorList>
    </citation>
    <scope>NUCLEOTIDE SEQUENCE [LARGE SCALE GENOMIC DNA]</scope>
</reference>
<dbReference type="EMBL" id="CAUYUJ010000248">
    <property type="protein sequence ID" value="CAK0789502.1"/>
    <property type="molecule type" value="Genomic_DNA"/>
</dbReference>
<name>A0ABN9P9R4_9DINO</name>
<protein>
    <submittedName>
        <fullName evidence="2">Uncharacterized protein</fullName>
    </submittedName>
</protein>
<proteinExistence type="predicted"/>
<feature type="region of interest" description="Disordered" evidence="1">
    <location>
        <begin position="29"/>
        <end position="89"/>
    </location>
</feature>
<evidence type="ECO:0000256" key="1">
    <source>
        <dbReference type="SAM" id="MobiDB-lite"/>
    </source>
</evidence>
<dbReference type="Proteomes" id="UP001189429">
    <property type="component" value="Unassembled WGS sequence"/>
</dbReference>
<evidence type="ECO:0000313" key="3">
    <source>
        <dbReference type="Proteomes" id="UP001189429"/>
    </source>
</evidence>
<evidence type="ECO:0000313" key="2">
    <source>
        <dbReference type="EMBL" id="CAK0789502.1"/>
    </source>
</evidence>
<keyword evidence="3" id="KW-1185">Reference proteome</keyword>
<gene>
    <name evidence="2" type="ORF">PCOR1329_LOCUS1051</name>
</gene>
<sequence length="177" mass="18568">MSELDPAEQERMLDILVATNVHFVQAPDGNSFSAKIRTVRDHNAKRRVSPGSPRFSTSPSARGPGSPRALVWPTSAPRSPRDSGSQLALADAAVRSPRVQQLAIAGRGPALSDPAAADGAAGWRPAAAARQAGEPYLSIADIRSAQARLDLGRAASPALQHQSTRELGGRARTPVRG</sequence>